<dbReference type="InterPro" id="IPR002994">
    <property type="entry name" value="Surf1/Shy1"/>
</dbReference>
<dbReference type="RefSeq" id="WP_194856239.1">
    <property type="nucleotide sequence ID" value="NZ_ARXR01000018.1"/>
</dbReference>
<organism evidence="7 8">
    <name type="scientific">Alloalcanivorax venustensis ISO4</name>
    <dbReference type="NCBI Taxonomy" id="1177184"/>
    <lineage>
        <taxon>Bacteria</taxon>
        <taxon>Pseudomonadati</taxon>
        <taxon>Pseudomonadota</taxon>
        <taxon>Gammaproteobacteria</taxon>
        <taxon>Oceanospirillales</taxon>
        <taxon>Alcanivoracaceae</taxon>
        <taxon>Alloalcanivorax</taxon>
    </lineage>
</organism>
<evidence type="ECO:0000256" key="2">
    <source>
        <dbReference type="ARBA" id="ARBA00007165"/>
    </source>
</evidence>
<reference evidence="7 8" key="1">
    <citation type="submission" date="2012-09" db="EMBL/GenBank/DDBJ databases">
        <title>Genome Sequence of alkane-degrading Bacterium Alcanivorax venustensis ISO4.</title>
        <authorList>
            <person name="Lai Q."/>
            <person name="Shao Z."/>
        </authorList>
    </citation>
    <scope>NUCLEOTIDE SEQUENCE [LARGE SCALE GENOMIC DNA]</scope>
    <source>
        <strain evidence="7 8">ISO4</strain>
    </source>
</reference>
<dbReference type="Pfam" id="PF02104">
    <property type="entry name" value="SURF1"/>
    <property type="match status" value="1"/>
</dbReference>
<name>A0ABS0AHI8_9GAMM</name>
<evidence type="ECO:0000256" key="1">
    <source>
        <dbReference type="ARBA" id="ARBA00004370"/>
    </source>
</evidence>
<comment type="caution">
    <text evidence="7">The sequence shown here is derived from an EMBL/GenBank/DDBJ whole genome shotgun (WGS) entry which is preliminary data.</text>
</comment>
<dbReference type="PROSITE" id="PS50895">
    <property type="entry name" value="SURF1"/>
    <property type="match status" value="1"/>
</dbReference>
<keyword evidence="3 6" id="KW-0812">Transmembrane</keyword>
<comment type="subcellular location">
    <subcellularLocation>
        <location evidence="6">Cell membrane</location>
        <topology evidence="6">Multi-pass membrane protein</topology>
    </subcellularLocation>
    <subcellularLocation>
        <location evidence="1">Membrane</location>
    </subcellularLocation>
</comment>
<sequence>MPNRNARRSLLGLALTLLVIVVCLNLAWWQWQRAGEKREWLADQAAKARAAPVSLERALDLDDPQHRPVQVRGELDNRRSVLLDNRTYQGVAGYFLLTPLRTDQGRWVLINRGWLPRGADRARLPEVPRVDGPVTLTGNVYRPSAQTFVLKDTPLPENQWPLRVQKVDFAAIGHRLGVELAPFEIRVAPDQPLGDAAALPRPWQDVTTVMSPQRHQAYALQWLGLAVAALIMYLIARLRGRRRHQPDA</sequence>
<evidence type="ECO:0000313" key="8">
    <source>
        <dbReference type="Proteomes" id="UP000644441"/>
    </source>
</evidence>
<comment type="similarity">
    <text evidence="2 6">Belongs to the SURF1 family.</text>
</comment>
<accession>A0ABS0AHI8</accession>
<feature type="transmembrane region" description="Helical" evidence="6">
    <location>
        <begin position="218"/>
        <end position="236"/>
    </location>
</feature>
<evidence type="ECO:0000313" key="7">
    <source>
        <dbReference type="EMBL" id="MBF5053558.1"/>
    </source>
</evidence>
<dbReference type="InterPro" id="IPR045214">
    <property type="entry name" value="Surf1/Surf4"/>
</dbReference>
<keyword evidence="5 6" id="KW-0472">Membrane</keyword>
<evidence type="ECO:0000256" key="5">
    <source>
        <dbReference type="ARBA" id="ARBA00023136"/>
    </source>
</evidence>
<keyword evidence="4 6" id="KW-1133">Transmembrane helix</keyword>
<comment type="caution">
    <text evidence="6">Lacks conserved residue(s) required for the propagation of feature annotation.</text>
</comment>
<gene>
    <name evidence="7" type="ORF">ISO4_02160</name>
</gene>
<proteinExistence type="inferred from homology"/>
<protein>
    <recommendedName>
        <fullName evidence="6">SURF1-like protein</fullName>
    </recommendedName>
</protein>
<dbReference type="PANTHER" id="PTHR23427">
    <property type="entry name" value="SURFEIT LOCUS PROTEIN"/>
    <property type="match status" value="1"/>
</dbReference>
<dbReference type="Proteomes" id="UP000644441">
    <property type="component" value="Unassembled WGS sequence"/>
</dbReference>
<dbReference type="EMBL" id="ARXR01000018">
    <property type="protein sequence ID" value="MBF5053558.1"/>
    <property type="molecule type" value="Genomic_DNA"/>
</dbReference>
<evidence type="ECO:0000256" key="4">
    <source>
        <dbReference type="ARBA" id="ARBA00022989"/>
    </source>
</evidence>
<evidence type="ECO:0000256" key="6">
    <source>
        <dbReference type="RuleBase" id="RU363076"/>
    </source>
</evidence>
<keyword evidence="8" id="KW-1185">Reference proteome</keyword>
<dbReference type="PANTHER" id="PTHR23427:SF2">
    <property type="entry name" value="SURFEIT LOCUS PROTEIN 1"/>
    <property type="match status" value="1"/>
</dbReference>
<keyword evidence="6" id="KW-1003">Cell membrane</keyword>
<evidence type="ECO:0000256" key="3">
    <source>
        <dbReference type="ARBA" id="ARBA00022692"/>
    </source>
</evidence>
<dbReference type="CDD" id="cd06662">
    <property type="entry name" value="SURF1"/>
    <property type="match status" value="1"/>
</dbReference>